<gene>
    <name evidence="1" type="ORF">GMARGA_LOCUS8507</name>
</gene>
<proteinExistence type="predicted"/>
<comment type="caution">
    <text evidence="1">The sequence shown here is derived from an EMBL/GenBank/DDBJ whole genome shotgun (WGS) entry which is preliminary data.</text>
</comment>
<keyword evidence="2" id="KW-1185">Reference proteome</keyword>
<accession>A0ABN7UQ36</accession>
<dbReference type="Proteomes" id="UP000789901">
    <property type="component" value="Unassembled WGS sequence"/>
</dbReference>
<evidence type="ECO:0000313" key="2">
    <source>
        <dbReference type="Proteomes" id="UP000789901"/>
    </source>
</evidence>
<feature type="non-terminal residue" evidence="1">
    <location>
        <position position="1"/>
    </location>
</feature>
<organism evidence="1 2">
    <name type="scientific">Gigaspora margarita</name>
    <dbReference type="NCBI Taxonomy" id="4874"/>
    <lineage>
        <taxon>Eukaryota</taxon>
        <taxon>Fungi</taxon>
        <taxon>Fungi incertae sedis</taxon>
        <taxon>Mucoromycota</taxon>
        <taxon>Glomeromycotina</taxon>
        <taxon>Glomeromycetes</taxon>
        <taxon>Diversisporales</taxon>
        <taxon>Gigasporaceae</taxon>
        <taxon>Gigaspora</taxon>
    </lineage>
</organism>
<dbReference type="EMBL" id="CAJVQB010004388">
    <property type="protein sequence ID" value="CAG8634374.1"/>
    <property type="molecule type" value="Genomic_DNA"/>
</dbReference>
<name>A0ABN7UQ36_GIGMA</name>
<evidence type="ECO:0000313" key="1">
    <source>
        <dbReference type="EMBL" id="CAG8634374.1"/>
    </source>
</evidence>
<reference evidence="1 2" key="1">
    <citation type="submission" date="2021-06" db="EMBL/GenBank/DDBJ databases">
        <authorList>
            <person name="Kallberg Y."/>
            <person name="Tangrot J."/>
            <person name="Rosling A."/>
        </authorList>
    </citation>
    <scope>NUCLEOTIDE SEQUENCE [LARGE SCALE GENOMIC DNA]</scope>
    <source>
        <strain evidence="1 2">120-4 pot B 10/14</strain>
    </source>
</reference>
<protein>
    <submittedName>
        <fullName evidence="1">43905_t:CDS:1</fullName>
    </submittedName>
</protein>
<sequence>VALPVRRIIAQKRNFERVALPIRRIIAQKRNFERVALPVRRTIVQKRNFERIALPVRRIIAQKRNFERVALPLIEVVPQARAAAVERVENAQRRAKIRYDKQLRPLDDLKKEDKVFISCSILGEILKRKNHAASLALGLDADKIGETNFTYEDKKDWKERYFKNITENVDRKLNLDFNTPPPTQFDPEKWRSYRCQFGQYIDDLTLFGQLFLDLQYMDLLFETFKKKEDILNTFINSFDLNLPQSYALRYKKNQRTTIYANNLYLATTQLNETRKEFFIVARIPMSTLYDQDITPIINQFKSKVYTNL</sequence>